<dbReference type="Proteomes" id="UP000515563">
    <property type="component" value="Chromosome"/>
</dbReference>
<proteinExistence type="predicted"/>
<organism evidence="1 2">
    <name type="scientific">Kribbella qitaiheensis</name>
    <dbReference type="NCBI Taxonomy" id="1544730"/>
    <lineage>
        <taxon>Bacteria</taxon>
        <taxon>Bacillati</taxon>
        <taxon>Actinomycetota</taxon>
        <taxon>Actinomycetes</taxon>
        <taxon>Propionibacteriales</taxon>
        <taxon>Kribbellaceae</taxon>
        <taxon>Kribbella</taxon>
    </lineage>
</organism>
<evidence type="ECO:0000313" key="1">
    <source>
        <dbReference type="EMBL" id="QNE18253.1"/>
    </source>
</evidence>
<gene>
    <name evidence="1" type="ORF">F1D05_10530</name>
</gene>
<dbReference type="KEGG" id="kqi:F1D05_10530"/>
<accession>A0A7G6WW88</accession>
<evidence type="ECO:0000313" key="2">
    <source>
        <dbReference type="Proteomes" id="UP000515563"/>
    </source>
</evidence>
<protein>
    <submittedName>
        <fullName evidence="1">Uncharacterized protein</fullName>
    </submittedName>
</protein>
<reference evidence="1 2" key="2">
    <citation type="journal article" date="2020" name="Microbiol. Resour. Announc.">
        <title>Antarctic desert soil bacteria exhibit high novel natural product potential, evaluated through long-read genome sequencing and comparative genomics.</title>
        <authorList>
            <person name="Benaud N."/>
            <person name="Edwards R.J."/>
            <person name="Amos T.G."/>
            <person name="D'Agostino P.M."/>
            <person name="Gutierrez-Chavez C."/>
            <person name="Montgomery K."/>
            <person name="Nicetic I."/>
            <person name="Ferrari B.C."/>
        </authorList>
    </citation>
    <scope>NUCLEOTIDE SEQUENCE [LARGE SCALE GENOMIC DNA]</scope>
    <source>
        <strain evidence="1 2">SPB151</strain>
    </source>
</reference>
<dbReference type="AlphaFoldDB" id="A0A7G6WW88"/>
<dbReference type="RefSeq" id="WP_185447256.1">
    <property type="nucleotide sequence ID" value="NZ_CP043661.1"/>
</dbReference>
<keyword evidence="2" id="KW-1185">Reference proteome</keyword>
<reference evidence="2" key="1">
    <citation type="submission" date="2019-09" db="EMBL/GenBank/DDBJ databases">
        <title>Antimicrobial potential of Antarctic Bacteria.</title>
        <authorList>
            <person name="Benaud N."/>
            <person name="Edwards R.J."/>
            <person name="Ferrari B.C."/>
        </authorList>
    </citation>
    <scope>NUCLEOTIDE SEQUENCE [LARGE SCALE GENOMIC DNA]</scope>
    <source>
        <strain evidence="2">SPB151</strain>
    </source>
</reference>
<name>A0A7G6WW88_9ACTN</name>
<sequence length="135" mass="14750">MLTTRVDEQSAMSPWVVVGSALAATGDTRIQRLDGLSELFVLRWLLVDIGTSIDQLDQCTTPGGRLRGEARQALHAILLATDRIDTALDHLAELEPAPGFRAPVPLDTRSLPGLTEFDDYCRRAPERSGRPGEGR</sequence>
<dbReference type="EMBL" id="CP043661">
    <property type="protein sequence ID" value="QNE18253.1"/>
    <property type="molecule type" value="Genomic_DNA"/>
</dbReference>